<dbReference type="EMBL" id="JABBWG010000005">
    <property type="protein sequence ID" value="KAG1822440.1"/>
    <property type="molecule type" value="Genomic_DNA"/>
</dbReference>
<name>A0A9P7EID7_9AGAM</name>
<dbReference type="RefSeq" id="XP_041196846.1">
    <property type="nucleotide sequence ID" value="XM_041332467.1"/>
</dbReference>
<dbReference type="GeneID" id="64626484"/>
<reference evidence="1" key="1">
    <citation type="journal article" date="2020" name="New Phytol.">
        <title>Comparative genomics reveals dynamic genome evolution in host specialist ectomycorrhizal fungi.</title>
        <authorList>
            <person name="Lofgren L.A."/>
            <person name="Nguyen N.H."/>
            <person name="Vilgalys R."/>
            <person name="Ruytinx J."/>
            <person name="Liao H.L."/>
            <person name="Branco S."/>
            <person name="Kuo A."/>
            <person name="LaButti K."/>
            <person name="Lipzen A."/>
            <person name="Andreopoulos W."/>
            <person name="Pangilinan J."/>
            <person name="Riley R."/>
            <person name="Hundley H."/>
            <person name="Na H."/>
            <person name="Barry K."/>
            <person name="Grigoriev I.V."/>
            <person name="Stajich J.E."/>
            <person name="Kennedy P.G."/>
        </authorList>
    </citation>
    <scope>NUCLEOTIDE SEQUENCE</scope>
    <source>
        <strain evidence="1">MN1</strain>
    </source>
</reference>
<protein>
    <submittedName>
        <fullName evidence="1">Uncharacterized protein</fullName>
    </submittedName>
</protein>
<evidence type="ECO:0000313" key="2">
    <source>
        <dbReference type="Proteomes" id="UP000807769"/>
    </source>
</evidence>
<comment type="caution">
    <text evidence="1">The sequence shown here is derived from an EMBL/GenBank/DDBJ whole genome shotgun (WGS) entry which is preliminary data.</text>
</comment>
<accession>A0A9P7EID7</accession>
<sequence length="155" mass="17812">MTQLHIQYFGNFLHYPPKITESVLIEHIHIHYTFPHMLSQLNKLGCHTDIILMIRDTSSEELKGKTGSGYWISISFVEKEVKDPYSDDESDSESQYSDFSNEVIALNGQSYCWVNKLLDERGKARKGLGQTKQGMPAMVVTAWDWYCMGINENIT</sequence>
<dbReference type="OrthoDB" id="2693558at2759"/>
<evidence type="ECO:0000313" key="1">
    <source>
        <dbReference type="EMBL" id="KAG1822440.1"/>
    </source>
</evidence>
<organism evidence="1 2">
    <name type="scientific">Suillus subaureus</name>
    <dbReference type="NCBI Taxonomy" id="48587"/>
    <lineage>
        <taxon>Eukaryota</taxon>
        <taxon>Fungi</taxon>
        <taxon>Dikarya</taxon>
        <taxon>Basidiomycota</taxon>
        <taxon>Agaricomycotina</taxon>
        <taxon>Agaricomycetes</taxon>
        <taxon>Agaricomycetidae</taxon>
        <taxon>Boletales</taxon>
        <taxon>Suillineae</taxon>
        <taxon>Suillaceae</taxon>
        <taxon>Suillus</taxon>
    </lineage>
</organism>
<gene>
    <name evidence="1" type="ORF">BJ212DRAFT_1296504</name>
</gene>
<keyword evidence="2" id="KW-1185">Reference proteome</keyword>
<dbReference type="Proteomes" id="UP000807769">
    <property type="component" value="Unassembled WGS sequence"/>
</dbReference>
<proteinExistence type="predicted"/>
<dbReference type="AlphaFoldDB" id="A0A9P7EID7"/>